<dbReference type="InterPro" id="IPR047246">
    <property type="entry name" value="ThrRS_anticodon"/>
</dbReference>
<feature type="region of interest" description="Catalytic" evidence="13">
    <location>
        <begin position="186"/>
        <end position="477"/>
    </location>
</feature>
<keyword evidence="7 13" id="KW-0862">Zinc</keyword>
<comment type="subunit">
    <text evidence="13">Homodimer.</text>
</comment>
<dbReference type="AlphaFoldDB" id="A0A7V5LYL8"/>
<sequence length="579" mass="67209">MSEDRKSAVKEKLEILRHSASHILAQAVKRLFPEAKLGIGPPIKDGFYYDFEIEGETLSRNLSRIKEEMERIVKEDLPFRKELVSKEEAKKIFKERNEPYKLELLEEIEDEEVSLYWQGEFVDLCRGPHVESTGKVRHFALLSVAGAYWRGKEGNPMLSRVYGTCFFSKEELEDYLKKIEEAKNRDHRKIGKELEIFDIYPELGAGLAVYHHKGSVLRDIIENFEKEEHIKRGYQLVRTPHISKAGLWKLSGHLDFYRENMYVFSVNGEEYVLKPMNCPAHIMVYKSKQRSYRDLPLRLFELGTVYRREASGVLHGLLRLRGFTQDDAHIFCMPSQLVEEVRRVLQFSFFMMNTFKLGYKVTLSTRPQKAIGSDEIWEKSTDALRQALEKEGVDFEIAPGEGAFYGPKIDIEMEDALGRLWQGPTIQVDFNLPERFDLTYIASGGEKKRVVMIHRVVLGAIDRFLGVLIEHLGGKFPVWLAPVQVKILTITDKEIPYAAEVYSKIKQEKIRVELDSRKEMISYKIREAQLEKVPYMVILGKKEKEKGTLTIRKRDGENIKDVSIQEFIKMIKEKITLKS</sequence>
<dbReference type="Pfam" id="PF07973">
    <property type="entry name" value="tRNA_SAD"/>
    <property type="match status" value="1"/>
</dbReference>
<dbReference type="GO" id="GO:0046872">
    <property type="term" value="F:metal ion binding"/>
    <property type="evidence" value="ECO:0007669"/>
    <property type="project" value="UniProtKB-KW"/>
</dbReference>
<keyword evidence="5 13" id="KW-0479">Metal-binding</keyword>
<keyword evidence="4 13" id="KW-0436">Ligase</keyword>
<dbReference type="FunFam" id="3.30.930.10:FF:000002">
    <property type="entry name" value="Threonine--tRNA ligase"/>
    <property type="match status" value="1"/>
</dbReference>
<dbReference type="SUPFAM" id="SSF52954">
    <property type="entry name" value="Class II aaRS ABD-related"/>
    <property type="match status" value="1"/>
</dbReference>
<evidence type="ECO:0000256" key="9">
    <source>
        <dbReference type="ARBA" id="ARBA00022884"/>
    </source>
</evidence>
<dbReference type="GO" id="GO:0000049">
    <property type="term" value="F:tRNA binding"/>
    <property type="evidence" value="ECO:0007669"/>
    <property type="project" value="UniProtKB-KW"/>
</dbReference>
<evidence type="ECO:0000256" key="13">
    <source>
        <dbReference type="HAMAP-Rule" id="MF_00184"/>
    </source>
</evidence>
<dbReference type="Gene3D" id="3.30.54.20">
    <property type="match status" value="1"/>
</dbReference>
<dbReference type="Pfam" id="PF03129">
    <property type="entry name" value="HGTP_anticodon"/>
    <property type="match status" value="1"/>
</dbReference>
<dbReference type="SUPFAM" id="SSF55186">
    <property type="entry name" value="ThrRS/AlaRS common domain"/>
    <property type="match status" value="1"/>
</dbReference>
<evidence type="ECO:0000256" key="11">
    <source>
        <dbReference type="ARBA" id="ARBA00023146"/>
    </source>
</evidence>
<comment type="subcellular location">
    <subcellularLocation>
        <location evidence="13">Cytoplasm</location>
    </subcellularLocation>
</comment>
<feature type="binding site" evidence="13">
    <location>
        <position position="278"/>
    </location>
    <ligand>
        <name>Zn(2+)</name>
        <dbReference type="ChEBI" id="CHEBI:29105"/>
        <note>catalytic</note>
    </ligand>
</feature>
<keyword evidence="2 13" id="KW-0963">Cytoplasm</keyword>
<dbReference type="PANTHER" id="PTHR11451:SF44">
    <property type="entry name" value="THREONINE--TRNA LIGASE, CHLOROPLASTIC_MITOCHONDRIAL 2"/>
    <property type="match status" value="1"/>
</dbReference>
<dbReference type="GO" id="GO:0006435">
    <property type="term" value="P:threonyl-tRNA aminoacylation"/>
    <property type="evidence" value="ECO:0007669"/>
    <property type="project" value="UniProtKB-UniRule"/>
</dbReference>
<keyword evidence="8 13" id="KW-0067">ATP-binding</keyword>
<dbReference type="InterPro" id="IPR006195">
    <property type="entry name" value="aa-tRNA-synth_II"/>
</dbReference>
<dbReference type="NCBIfam" id="TIGR00418">
    <property type="entry name" value="thrS"/>
    <property type="match status" value="1"/>
</dbReference>
<dbReference type="HAMAP" id="MF_00184">
    <property type="entry name" value="Thr_tRNA_synth"/>
    <property type="match status" value="1"/>
</dbReference>
<dbReference type="GO" id="GO:0005737">
    <property type="term" value="C:cytoplasm"/>
    <property type="evidence" value="ECO:0007669"/>
    <property type="project" value="UniProtKB-SubCell"/>
</dbReference>
<name>A0A7V5LYL8_UNCAE</name>
<evidence type="ECO:0000256" key="12">
    <source>
        <dbReference type="ARBA" id="ARBA00049515"/>
    </source>
</evidence>
<dbReference type="Gene3D" id="3.30.980.10">
    <property type="entry name" value="Threonyl-trna Synthetase, Chain A, domain 2"/>
    <property type="match status" value="1"/>
</dbReference>
<dbReference type="Proteomes" id="UP000886070">
    <property type="component" value="Unassembled WGS sequence"/>
</dbReference>
<dbReference type="SMART" id="SM00863">
    <property type="entry name" value="tRNA_SAD"/>
    <property type="match status" value="1"/>
</dbReference>
<evidence type="ECO:0000313" key="15">
    <source>
        <dbReference type="EMBL" id="HHF98176.1"/>
    </source>
</evidence>
<dbReference type="PRINTS" id="PR01047">
    <property type="entry name" value="TRNASYNTHTHR"/>
</dbReference>
<dbReference type="FunFam" id="3.30.54.20:FF:000002">
    <property type="entry name" value="Threonine--tRNA ligase"/>
    <property type="match status" value="1"/>
</dbReference>
<dbReference type="InterPro" id="IPR018163">
    <property type="entry name" value="Thr/Ala-tRNA-synth_IIc_edit"/>
</dbReference>
<dbReference type="SUPFAM" id="SSF55681">
    <property type="entry name" value="Class II aaRS and biotin synthetases"/>
    <property type="match status" value="1"/>
</dbReference>
<dbReference type="Gene3D" id="3.30.930.10">
    <property type="entry name" value="Bira Bifunctional Protein, Domain 2"/>
    <property type="match status" value="1"/>
</dbReference>
<dbReference type="InterPro" id="IPR004154">
    <property type="entry name" value="Anticodon-bd"/>
</dbReference>
<reference evidence="15" key="1">
    <citation type="journal article" date="2020" name="mSystems">
        <title>Genome- and Community-Level Interaction Insights into Carbon Utilization and Element Cycling Functions of Hydrothermarchaeota in Hydrothermal Sediment.</title>
        <authorList>
            <person name="Zhou Z."/>
            <person name="Liu Y."/>
            <person name="Xu W."/>
            <person name="Pan J."/>
            <person name="Luo Z.H."/>
            <person name="Li M."/>
        </authorList>
    </citation>
    <scope>NUCLEOTIDE SEQUENCE [LARGE SCALE GENOMIC DNA]</scope>
    <source>
        <strain evidence="15">HyVt-92</strain>
    </source>
</reference>
<dbReference type="FunFam" id="3.40.50.800:FF:000001">
    <property type="entry name" value="Threonine--tRNA ligase"/>
    <property type="match status" value="1"/>
</dbReference>
<keyword evidence="3 13" id="KW-0820">tRNA-binding</keyword>
<feature type="domain" description="Aminoacyl-transfer RNA synthetases class-II family profile" evidence="14">
    <location>
        <begin position="186"/>
        <end position="477"/>
    </location>
</feature>
<dbReference type="Pfam" id="PF00587">
    <property type="entry name" value="tRNA-synt_2b"/>
    <property type="match status" value="1"/>
</dbReference>
<dbReference type="GO" id="GO:0005524">
    <property type="term" value="F:ATP binding"/>
    <property type="evidence" value="ECO:0007669"/>
    <property type="project" value="UniProtKB-UniRule"/>
</dbReference>
<dbReference type="EC" id="6.1.1.3" evidence="13"/>
<protein>
    <recommendedName>
        <fullName evidence="13">Threonine--tRNA ligase</fullName>
        <ecNumber evidence="13">6.1.1.3</ecNumber>
    </recommendedName>
    <alternativeName>
        <fullName evidence="13">Threonyl-tRNA synthetase</fullName>
        <shortName evidence="13">ThrRS</shortName>
    </alternativeName>
</protein>
<dbReference type="GO" id="GO:0004829">
    <property type="term" value="F:threonine-tRNA ligase activity"/>
    <property type="evidence" value="ECO:0007669"/>
    <property type="project" value="UniProtKB-UniRule"/>
</dbReference>
<feature type="binding site" evidence="13">
    <location>
        <position position="454"/>
    </location>
    <ligand>
        <name>Zn(2+)</name>
        <dbReference type="ChEBI" id="CHEBI:29105"/>
        <note>catalytic</note>
    </ligand>
</feature>
<evidence type="ECO:0000256" key="5">
    <source>
        <dbReference type="ARBA" id="ARBA00022723"/>
    </source>
</evidence>
<gene>
    <name evidence="13 15" type="primary">thrS</name>
    <name evidence="15" type="ORF">ENL39_01645</name>
</gene>
<keyword evidence="11 13" id="KW-0030">Aminoacyl-tRNA synthetase</keyword>
<dbReference type="InterPro" id="IPR002314">
    <property type="entry name" value="aa-tRNA-synt_IIb"/>
</dbReference>
<dbReference type="InterPro" id="IPR036621">
    <property type="entry name" value="Anticodon-bd_dom_sf"/>
</dbReference>
<organism evidence="15">
    <name type="scientific">Aerophobetes bacterium</name>
    <dbReference type="NCBI Taxonomy" id="2030807"/>
    <lineage>
        <taxon>Bacteria</taxon>
        <taxon>Candidatus Aerophobota</taxon>
    </lineage>
</organism>
<dbReference type="EMBL" id="DRTT01000050">
    <property type="protein sequence ID" value="HHF98176.1"/>
    <property type="molecule type" value="Genomic_DNA"/>
</dbReference>
<comment type="caution">
    <text evidence="15">The sequence shown here is derived from an EMBL/GenBank/DDBJ whole genome shotgun (WGS) entry which is preliminary data.</text>
</comment>
<keyword evidence="10 13" id="KW-0648">Protein biosynthesis</keyword>
<dbReference type="PANTHER" id="PTHR11451">
    <property type="entry name" value="THREONINE-TRNA LIGASE"/>
    <property type="match status" value="1"/>
</dbReference>
<accession>A0A7V5LYL8</accession>
<comment type="similarity">
    <text evidence="1 13">Belongs to the class-II aminoacyl-tRNA synthetase family.</text>
</comment>
<dbReference type="InterPro" id="IPR033728">
    <property type="entry name" value="ThrRS_core"/>
</dbReference>
<evidence type="ECO:0000256" key="10">
    <source>
        <dbReference type="ARBA" id="ARBA00022917"/>
    </source>
</evidence>
<comment type="cofactor">
    <cofactor evidence="13">
        <name>Zn(2+)</name>
        <dbReference type="ChEBI" id="CHEBI:29105"/>
    </cofactor>
    <text evidence="13">Binds 1 zinc ion per subunit.</text>
</comment>
<dbReference type="PROSITE" id="PS50862">
    <property type="entry name" value="AA_TRNA_LIGASE_II"/>
    <property type="match status" value="1"/>
</dbReference>
<dbReference type="InterPro" id="IPR002320">
    <property type="entry name" value="Thr-tRNA-ligase_IIa"/>
</dbReference>
<evidence type="ECO:0000256" key="2">
    <source>
        <dbReference type="ARBA" id="ARBA00022490"/>
    </source>
</evidence>
<evidence type="ECO:0000256" key="4">
    <source>
        <dbReference type="ARBA" id="ARBA00022598"/>
    </source>
</evidence>
<keyword evidence="6 13" id="KW-0547">Nucleotide-binding</keyword>
<dbReference type="Gene3D" id="3.40.50.800">
    <property type="entry name" value="Anticodon-binding domain"/>
    <property type="match status" value="1"/>
</dbReference>
<evidence type="ECO:0000256" key="7">
    <source>
        <dbReference type="ARBA" id="ARBA00022833"/>
    </source>
</evidence>
<evidence type="ECO:0000259" key="14">
    <source>
        <dbReference type="PROSITE" id="PS50862"/>
    </source>
</evidence>
<evidence type="ECO:0000256" key="3">
    <source>
        <dbReference type="ARBA" id="ARBA00022555"/>
    </source>
</evidence>
<keyword evidence="9 13" id="KW-0694">RNA-binding</keyword>
<dbReference type="CDD" id="cd00771">
    <property type="entry name" value="ThrRS_core"/>
    <property type="match status" value="1"/>
</dbReference>
<evidence type="ECO:0000256" key="8">
    <source>
        <dbReference type="ARBA" id="ARBA00022840"/>
    </source>
</evidence>
<evidence type="ECO:0000256" key="1">
    <source>
        <dbReference type="ARBA" id="ARBA00008226"/>
    </source>
</evidence>
<proteinExistence type="inferred from homology"/>
<dbReference type="InterPro" id="IPR012947">
    <property type="entry name" value="tRNA_SAD"/>
</dbReference>
<dbReference type="CDD" id="cd00860">
    <property type="entry name" value="ThrRS_anticodon"/>
    <property type="match status" value="1"/>
</dbReference>
<feature type="binding site" evidence="13">
    <location>
        <position position="329"/>
    </location>
    <ligand>
        <name>Zn(2+)</name>
        <dbReference type="ChEBI" id="CHEBI:29105"/>
        <note>catalytic</note>
    </ligand>
</feature>
<dbReference type="FunFam" id="3.30.980.10:FF:000005">
    <property type="entry name" value="Threonyl-tRNA synthetase, mitochondrial"/>
    <property type="match status" value="1"/>
</dbReference>
<evidence type="ECO:0000256" key="6">
    <source>
        <dbReference type="ARBA" id="ARBA00022741"/>
    </source>
</evidence>
<dbReference type="InterPro" id="IPR045864">
    <property type="entry name" value="aa-tRNA-synth_II/BPL/LPL"/>
</dbReference>
<comment type="catalytic activity">
    <reaction evidence="12 13">
        <text>tRNA(Thr) + L-threonine + ATP = L-threonyl-tRNA(Thr) + AMP + diphosphate + H(+)</text>
        <dbReference type="Rhea" id="RHEA:24624"/>
        <dbReference type="Rhea" id="RHEA-COMP:9670"/>
        <dbReference type="Rhea" id="RHEA-COMP:9704"/>
        <dbReference type="ChEBI" id="CHEBI:15378"/>
        <dbReference type="ChEBI" id="CHEBI:30616"/>
        <dbReference type="ChEBI" id="CHEBI:33019"/>
        <dbReference type="ChEBI" id="CHEBI:57926"/>
        <dbReference type="ChEBI" id="CHEBI:78442"/>
        <dbReference type="ChEBI" id="CHEBI:78534"/>
        <dbReference type="ChEBI" id="CHEBI:456215"/>
        <dbReference type="EC" id="6.1.1.3"/>
    </reaction>
</comment>